<dbReference type="SMART" id="SM00355">
    <property type="entry name" value="ZnF_C2H2"/>
    <property type="match status" value="4"/>
</dbReference>
<dbReference type="InterPro" id="IPR044288">
    <property type="entry name" value="ZNF598/HEL2"/>
</dbReference>
<dbReference type="PROSITE" id="PS50089">
    <property type="entry name" value="ZF_RING_2"/>
    <property type="match status" value="1"/>
</dbReference>
<dbReference type="AlphaFoldDB" id="A0A9P6EPW6"/>
<feature type="compositionally biased region" description="Low complexity" evidence="13">
    <location>
        <begin position="592"/>
        <end position="601"/>
    </location>
</feature>
<dbReference type="OrthoDB" id="3838338at2759"/>
<evidence type="ECO:0000256" key="9">
    <source>
        <dbReference type="ARBA" id="ARBA00022771"/>
    </source>
</evidence>
<dbReference type="InterPro" id="IPR001841">
    <property type="entry name" value="Znf_RING"/>
</dbReference>
<keyword evidence="7" id="KW-0808">Transferase</keyword>
<sequence length="780" mass="84680">MSTQVATQTANSGPNQGSAKRGNRGRGGRNNRNNRQPRDAGYKGKPSQDQVAEVVGETSTLTLEPADKVSEVAEPAASESGEGDVCWICAEQIKYFAISECNHRTCHVCALRLRALYKKMDCTFCKEKQNAVIFTTSPDALFASFEPASIPHKDAKLSIYFESQEMMEDSLLLLRFNCPERDCDYIGNGWGDLRLHVRATHAKLMCDICIRHKKVFSHEHALYPPGTLPVHLPSMFGRPSKSALKEPPEGGIHPLCEFCRECFFSDDELYSHMRERHEECFICKRNGIVHQYFSNYDALEKHFNNDHYPCNQTECLVRKFVVFNTPIDLKAHMVEDHGADMSSKDRKDARRIEANFAFEDVGRRGGREREREREREPPPHQRQQQQQQHTQTTQASASSNTPGKPPPAQPQQTGSRRRDGFGGALTETAGGSSTPPNNGARTPRPPSPDGGADADPAVAERHANFLARLQSLAPNPTAAVPSVKSAIRSYRANESTARDLILTIWNVLDCNLEQTASIVNAFVDLVDDDEKKQDILGSWKGFAVEQRRQFPDLAPATVGSGYAGITSGRVLNAKHATASRSSHAVWNRVAQAASNEASSSSNPPPRPTKPQERFPALGGAASNVPGSAPAGKKGGQRNTPWSASSGAPTFRPQTTPSASSTPTPAISSTNFRTPNTNSKKPPKLSSSLFPELPTSNAARSKPQVSGNVSLKNILGSTGPPSVKAWRSGDGGSTSGGVSTTETPSENVESVVRSGGSGEGKGKKLKGKQKQTLFTLGAFPS</sequence>
<feature type="compositionally biased region" description="Polar residues" evidence="13">
    <location>
        <begin position="636"/>
        <end position="653"/>
    </location>
</feature>
<keyword evidence="5" id="KW-0963">Cytoplasm</keyword>
<evidence type="ECO:0000313" key="15">
    <source>
        <dbReference type="EMBL" id="KAF9532795.1"/>
    </source>
</evidence>
<evidence type="ECO:0000256" key="12">
    <source>
        <dbReference type="PROSITE-ProRule" id="PRU00175"/>
    </source>
</evidence>
<feature type="compositionally biased region" description="Low complexity" evidence="13">
    <location>
        <begin position="683"/>
        <end position="693"/>
    </location>
</feature>
<feature type="compositionally biased region" description="Polar residues" evidence="13">
    <location>
        <begin position="429"/>
        <end position="440"/>
    </location>
</feature>
<feature type="compositionally biased region" description="Low complexity" evidence="13">
    <location>
        <begin position="735"/>
        <end position="744"/>
    </location>
</feature>
<evidence type="ECO:0000256" key="1">
    <source>
        <dbReference type="ARBA" id="ARBA00000900"/>
    </source>
</evidence>
<dbReference type="PANTHER" id="PTHR22938">
    <property type="entry name" value="ZINC FINGER PROTEIN 598"/>
    <property type="match status" value="1"/>
</dbReference>
<dbReference type="Gene3D" id="3.30.40.10">
    <property type="entry name" value="Zinc/RING finger domain, C3HC4 (zinc finger)"/>
    <property type="match status" value="1"/>
</dbReference>
<dbReference type="PROSITE" id="PS00028">
    <property type="entry name" value="ZINC_FINGER_C2H2_1"/>
    <property type="match status" value="1"/>
</dbReference>
<dbReference type="Pfam" id="PF23202">
    <property type="entry name" value="PAH_ZNF598"/>
    <property type="match status" value="1"/>
</dbReference>
<evidence type="ECO:0000256" key="2">
    <source>
        <dbReference type="ARBA" id="ARBA00004496"/>
    </source>
</evidence>
<comment type="subcellular location">
    <subcellularLocation>
        <location evidence="2">Cytoplasm</location>
    </subcellularLocation>
</comment>
<evidence type="ECO:0000256" key="4">
    <source>
        <dbReference type="ARBA" id="ARBA00012483"/>
    </source>
</evidence>
<keyword evidence="8" id="KW-0479">Metal-binding</keyword>
<evidence type="ECO:0000256" key="7">
    <source>
        <dbReference type="ARBA" id="ARBA00022679"/>
    </source>
</evidence>
<evidence type="ECO:0000256" key="3">
    <source>
        <dbReference type="ARBA" id="ARBA00004906"/>
    </source>
</evidence>
<accession>A0A9P6EPW6</accession>
<feature type="region of interest" description="Disordered" evidence="13">
    <location>
        <begin position="1"/>
        <end position="53"/>
    </location>
</feature>
<comment type="similarity">
    <text evidence="11">Belongs to the ZNF598/HEL2 family.</text>
</comment>
<dbReference type="Proteomes" id="UP000807306">
    <property type="component" value="Unassembled WGS sequence"/>
</dbReference>
<organism evidence="15 16">
    <name type="scientific">Crepidotus variabilis</name>
    <dbReference type="NCBI Taxonomy" id="179855"/>
    <lineage>
        <taxon>Eukaryota</taxon>
        <taxon>Fungi</taxon>
        <taxon>Dikarya</taxon>
        <taxon>Basidiomycota</taxon>
        <taxon>Agaricomycotina</taxon>
        <taxon>Agaricomycetes</taxon>
        <taxon>Agaricomycetidae</taxon>
        <taxon>Agaricales</taxon>
        <taxon>Agaricineae</taxon>
        <taxon>Crepidotaceae</taxon>
        <taxon>Crepidotus</taxon>
    </lineage>
</organism>
<dbReference type="GO" id="GO:0072344">
    <property type="term" value="P:rescue of stalled ribosome"/>
    <property type="evidence" value="ECO:0007669"/>
    <property type="project" value="InterPro"/>
</dbReference>
<dbReference type="GO" id="GO:0016567">
    <property type="term" value="P:protein ubiquitination"/>
    <property type="evidence" value="ECO:0007669"/>
    <property type="project" value="TreeGrafter"/>
</dbReference>
<keyword evidence="6" id="KW-0597">Phosphoprotein</keyword>
<dbReference type="GO" id="GO:0061630">
    <property type="term" value="F:ubiquitin protein ligase activity"/>
    <property type="evidence" value="ECO:0007669"/>
    <property type="project" value="UniProtKB-EC"/>
</dbReference>
<reference evidence="15" key="1">
    <citation type="submission" date="2020-11" db="EMBL/GenBank/DDBJ databases">
        <authorList>
            <consortium name="DOE Joint Genome Institute"/>
            <person name="Ahrendt S."/>
            <person name="Riley R."/>
            <person name="Andreopoulos W."/>
            <person name="Labutti K."/>
            <person name="Pangilinan J."/>
            <person name="Ruiz-Duenas F.J."/>
            <person name="Barrasa J.M."/>
            <person name="Sanchez-Garcia M."/>
            <person name="Camarero S."/>
            <person name="Miyauchi S."/>
            <person name="Serrano A."/>
            <person name="Linde D."/>
            <person name="Babiker R."/>
            <person name="Drula E."/>
            <person name="Ayuso-Fernandez I."/>
            <person name="Pacheco R."/>
            <person name="Padilla G."/>
            <person name="Ferreira P."/>
            <person name="Barriuso J."/>
            <person name="Kellner H."/>
            <person name="Castanera R."/>
            <person name="Alfaro M."/>
            <person name="Ramirez L."/>
            <person name="Pisabarro A.G."/>
            <person name="Kuo A."/>
            <person name="Tritt A."/>
            <person name="Lipzen A."/>
            <person name="He G."/>
            <person name="Yan M."/>
            <person name="Ng V."/>
            <person name="Cullen D."/>
            <person name="Martin F."/>
            <person name="Rosso M.-N."/>
            <person name="Henrissat B."/>
            <person name="Hibbett D."/>
            <person name="Martinez A.T."/>
            <person name="Grigoriev I.V."/>
        </authorList>
    </citation>
    <scope>NUCLEOTIDE SEQUENCE</scope>
    <source>
        <strain evidence="15">CBS 506.95</strain>
    </source>
</reference>
<evidence type="ECO:0000256" key="13">
    <source>
        <dbReference type="SAM" id="MobiDB-lite"/>
    </source>
</evidence>
<dbReference type="SUPFAM" id="SSF57850">
    <property type="entry name" value="RING/U-box"/>
    <property type="match status" value="1"/>
</dbReference>
<dbReference type="GO" id="GO:0043022">
    <property type="term" value="F:ribosome binding"/>
    <property type="evidence" value="ECO:0007669"/>
    <property type="project" value="TreeGrafter"/>
</dbReference>
<comment type="caution">
    <text evidence="15">The sequence shown here is derived from an EMBL/GenBank/DDBJ whole genome shotgun (WGS) entry which is preliminary data.</text>
</comment>
<dbReference type="CDD" id="cd16615">
    <property type="entry name" value="RING-HC_ZNF598"/>
    <property type="match status" value="1"/>
</dbReference>
<dbReference type="Pfam" id="PF25447">
    <property type="entry name" value="RING_ZNF598"/>
    <property type="match status" value="1"/>
</dbReference>
<evidence type="ECO:0000256" key="10">
    <source>
        <dbReference type="ARBA" id="ARBA00022833"/>
    </source>
</evidence>
<dbReference type="GO" id="GO:0008270">
    <property type="term" value="F:zinc ion binding"/>
    <property type="evidence" value="ECO:0007669"/>
    <property type="project" value="UniProtKB-KW"/>
</dbReference>
<keyword evidence="9 12" id="KW-0863">Zinc-finger</keyword>
<feature type="compositionally biased region" description="Low complexity" evidence="13">
    <location>
        <begin position="654"/>
        <end position="669"/>
    </location>
</feature>
<evidence type="ECO:0000256" key="8">
    <source>
        <dbReference type="ARBA" id="ARBA00022723"/>
    </source>
</evidence>
<gene>
    <name evidence="15" type="ORF">CPB83DRAFT_784026</name>
</gene>
<protein>
    <recommendedName>
        <fullName evidence="4">RING-type E3 ubiquitin transferase</fullName>
        <ecNumber evidence="4">2.3.2.27</ecNumber>
    </recommendedName>
</protein>
<dbReference type="EC" id="2.3.2.27" evidence="4"/>
<evidence type="ECO:0000256" key="6">
    <source>
        <dbReference type="ARBA" id="ARBA00022553"/>
    </source>
</evidence>
<dbReference type="EMBL" id="MU157830">
    <property type="protein sequence ID" value="KAF9532795.1"/>
    <property type="molecule type" value="Genomic_DNA"/>
</dbReference>
<feature type="compositionally biased region" description="Low complexity" evidence="13">
    <location>
        <begin position="381"/>
        <end position="394"/>
    </location>
</feature>
<comment type="pathway">
    <text evidence="3">Protein modification; protein ubiquitination.</text>
</comment>
<dbReference type="InterPro" id="IPR056437">
    <property type="entry name" value="Znf-C2H2_ZNF598/HEL2"/>
</dbReference>
<proteinExistence type="inferred from homology"/>
<feature type="region of interest" description="Disordered" evidence="13">
    <location>
        <begin position="356"/>
        <end position="456"/>
    </location>
</feature>
<dbReference type="InterPro" id="IPR057634">
    <property type="entry name" value="PAH_ZNF598/HEL2"/>
</dbReference>
<feature type="region of interest" description="Disordered" evidence="13">
    <location>
        <begin position="590"/>
        <end position="780"/>
    </location>
</feature>
<feature type="compositionally biased region" description="Polar residues" evidence="13">
    <location>
        <begin position="694"/>
        <end position="719"/>
    </location>
</feature>
<feature type="domain" description="RING-type" evidence="14">
    <location>
        <begin position="86"/>
        <end position="126"/>
    </location>
</feature>
<comment type="catalytic activity">
    <reaction evidence="1">
        <text>S-ubiquitinyl-[E2 ubiquitin-conjugating enzyme]-L-cysteine + [acceptor protein]-L-lysine = [E2 ubiquitin-conjugating enzyme]-L-cysteine + N(6)-ubiquitinyl-[acceptor protein]-L-lysine.</text>
        <dbReference type="EC" id="2.3.2.27"/>
    </reaction>
</comment>
<evidence type="ECO:0000256" key="5">
    <source>
        <dbReference type="ARBA" id="ARBA00022490"/>
    </source>
</evidence>
<evidence type="ECO:0000259" key="14">
    <source>
        <dbReference type="PROSITE" id="PS50089"/>
    </source>
</evidence>
<dbReference type="InterPro" id="IPR041888">
    <property type="entry name" value="RING-HC_ZNF598/HEL2"/>
</dbReference>
<name>A0A9P6EPW6_9AGAR</name>
<feature type="compositionally biased region" description="Basic and acidic residues" evidence="13">
    <location>
        <begin position="360"/>
        <end position="379"/>
    </location>
</feature>
<dbReference type="Pfam" id="PF23230">
    <property type="entry name" value="zf-C2H2_13"/>
    <property type="match status" value="1"/>
</dbReference>
<dbReference type="PANTHER" id="PTHR22938:SF0">
    <property type="entry name" value="E3 UBIQUITIN-PROTEIN LIGASE ZNF598"/>
    <property type="match status" value="1"/>
</dbReference>
<keyword evidence="10" id="KW-0862">Zinc</keyword>
<feature type="compositionally biased region" description="Polar residues" evidence="13">
    <location>
        <begin position="1"/>
        <end position="18"/>
    </location>
</feature>
<evidence type="ECO:0000256" key="11">
    <source>
        <dbReference type="ARBA" id="ARBA00035113"/>
    </source>
</evidence>
<dbReference type="InterPro" id="IPR013087">
    <property type="entry name" value="Znf_C2H2_type"/>
</dbReference>
<evidence type="ECO:0000313" key="16">
    <source>
        <dbReference type="Proteomes" id="UP000807306"/>
    </source>
</evidence>
<dbReference type="InterPro" id="IPR013083">
    <property type="entry name" value="Znf_RING/FYVE/PHD"/>
</dbReference>
<keyword evidence="16" id="KW-1185">Reference proteome</keyword>
<dbReference type="GO" id="GO:0005737">
    <property type="term" value="C:cytoplasm"/>
    <property type="evidence" value="ECO:0007669"/>
    <property type="project" value="UniProtKB-SubCell"/>
</dbReference>